<evidence type="ECO:0000313" key="3">
    <source>
        <dbReference type="Proteomes" id="UP000242818"/>
    </source>
</evidence>
<accession>A0A1C4BEG4</accession>
<dbReference type="InterPro" id="IPR021474">
    <property type="entry name" value="DUF3127"/>
</dbReference>
<sequence length="132" mass="14925">MSFEITGKLVVKYNTMQRSETFKTREFVIEKSDDINGRVITNYIKFQAVQDRTAIVDRFQEGENVKVYFNIKGTRWEKDGKVNYITNLDAWRMESIVANTPGVDPQPNYGGSQEFSGGAAPAATSNVDDLPF</sequence>
<dbReference type="EMBL" id="FMAR01000003">
    <property type="protein sequence ID" value="SCC05132.1"/>
    <property type="molecule type" value="Genomic_DNA"/>
</dbReference>
<organism evidence="2 3">
    <name type="scientific">Chitinophaga costaii</name>
    <dbReference type="NCBI Taxonomy" id="1335309"/>
    <lineage>
        <taxon>Bacteria</taxon>
        <taxon>Pseudomonadati</taxon>
        <taxon>Bacteroidota</taxon>
        <taxon>Chitinophagia</taxon>
        <taxon>Chitinophagales</taxon>
        <taxon>Chitinophagaceae</taxon>
        <taxon>Chitinophaga</taxon>
    </lineage>
</organism>
<proteinExistence type="predicted"/>
<keyword evidence="3" id="KW-1185">Reference proteome</keyword>
<dbReference type="AlphaFoldDB" id="A0A1C4BEG4"/>
<dbReference type="SUPFAM" id="SSF50249">
    <property type="entry name" value="Nucleic acid-binding proteins"/>
    <property type="match status" value="1"/>
</dbReference>
<evidence type="ECO:0000313" key="2">
    <source>
        <dbReference type="EMBL" id="SCC05132.1"/>
    </source>
</evidence>
<feature type="compositionally biased region" description="Polar residues" evidence="1">
    <location>
        <begin position="123"/>
        <end position="132"/>
    </location>
</feature>
<evidence type="ECO:0000256" key="1">
    <source>
        <dbReference type="SAM" id="MobiDB-lite"/>
    </source>
</evidence>
<reference evidence="2 3" key="1">
    <citation type="submission" date="2016-08" db="EMBL/GenBank/DDBJ databases">
        <authorList>
            <person name="Seilhamer J.J."/>
        </authorList>
    </citation>
    <scope>NUCLEOTIDE SEQUENCE [LARGE SCALE GENOMIC DNA]</scope>
    <source>
        <strain evidence="2 3">A37T2</strain>
    </source>
</reference>
<feature type="region of interest" description="Disordered" evidence="1">
    <location>
        <begin position="99"/>
        <end position="132"/>
    </location>
</feature>
<name>A0A1C4BEG4_9BACT</name>
<dbReference type="STRING" id="1335309.GA0116948_10356"/>
<protein>
    <recommendedName>
        <fullName evidence="4">DUF3127 domain-containing protein</fullName>
    </recommendedName>
</protein>
<dbReference type="RefSeq" id="WP_089709895.1">
    <property type="nucleotide sequence ID" value="NZ_FMAR01000003.1"/>
</dbReference>
<dbReference type="OrthoDB" id="598142at2"/>
<dbReference type="Pfam" id="PF11325">
    <property type="entry name" value="DUF3127"/>
    <property type="match status" value="1"/>
</dbReference>
<evidence type="ECO:0008006" key="4">
    <source>
        <dbReference type="Google" id="ProtNLM"/>
    </source>
</evidence>
<dbReference type="Proteomes" id="UP000242818">
    <property type="component" value="Unassembled WGS sequence"/>
</dbReference>
<gene>
    <name evidence="2" type="ORF">GA0116948_10356</name>
</gene>
<dbReference type="InterPro" id="IPR012340">
    <property type="entry name" value="NA-bd_OB-fold"/>
</dbReference>